<proteinExistence type="predicted"/>
<dbReference type="PANTHER" id="PTHR11102:SF160">
    <property type="entry name" value="ERAD-ASSOCIATED E3 UBIQUITIN-PROTEIN LIGASE COMPONENT HRD3"/>
    <property type="match status" value="1"/>
</dbReference>
<organism evidence="2 3">
    <name type="scientific">Microvirga alba</name>
    <dbReference type="NCBI Taxonomy" id="2791025"/>
    <lineage>
        <taxon>Bacteria</taxon>
        <taxon>Pseudomonadati</taxon>
        <taxon>Pseudomonadota</taxon>
        <taxon>Alphaproteobacteria</taxon>
        <taxon>Hyphomicrobiales</taxon>
        <taxon>Methylobacteriaceae</taxon>
        <taxon>Microvirga</taxon>
    </lineage>
</organism>
<dbReference type="SMART" id="SM00671">
    <property type="entry name" value="SEL1"/>
    <property type="match status" value="6"/>
</dbReference>
<dbReference type="Proteomes" id="UP000599312">
    <property type="component" value="Unassembled WGS sequence"/>
</dbReference>
<gene>
    <name evidence="2" type="ORF">I2H38_15580</name>
</gene>
<comment type="caution">
    <text evidence="2">The sequence shown here is derived from an EMBL/GenBank/DDBJ whole genome shotgun (WGS) entry which is preliminary data.</text>
</comment>
<sequence>MSHEGFHALLFRLYRSDSSFRGFLDFAVFGGLTLLFLNPPSPTKWPSFLQSQTSSTNTASVASARSSVTPTAPTPQRKRHPVDDPDASLKAFPHLSPESNRSGIAAAVDAIVARQFDSALSQLANLDQQDPNVPFLRGVALVRKSDMAGAAAEYEKAATLAHPQAMAFLASLYNAGQGVALDRARAFALYQQSYEAGSDRAGYELASLYSRGDLGFRNDDKAREIFEKLAATDHPRSLTYIGIFYRQARGGLQRDDAKGAQYYRRAAELGETTAMKNLYYVLREGSGEPKNVQDALSWLQRSADGGDIESLRILGKSFAFGDDGMAPDPVRAVPLLKQAALKNDGPAQELLGQLYEQGKGLPRDLAQAYIYYGLASHYGVASARQKLSAVEAAMSVDEKDRAKRLLAAALPNTSSARR</sequence>
<feature type="compositionally biased region" description="Low complexity" evidence="1">
    <location>
        <begin position="59"/>
        <end position="75"/>
    </location>
</feature>
<dbReference type="PANTHER" id="PTHR11102">
    <property type="entry name" value="SEL-1-LIKE PROTEIN"/>
    <property type="match status" value="1"/>
</dbReference>
<evidence type="ECO:0000256" key="1">
    <source>
        <dbReference type="SAM" id="MobiDB-lite"/>
    </source>
</evidence>
<reference evidence="2" key="1">
    <citation type="submission" date="2020-11" db="EMBL/GenBank/DDBJ databases">
        <authorList>
            <person name="Kim M.K."/>
        </authorList>
    </citation>
    <scope>NUCLEOTIDE SEQUENCE</scope>
    <source>
        <strain evidence="2">BT350</strain>
    </source>
</reference>
<keyword evidence="3" id="KW-1185">Reference proteome</keyword>
<dbReference type="InterPro" id="IPR006597">
    <property type="entry name" value="Sel1-like"/>
</dbReference>
<protein>
    <submittedName>
        <fullName evidence="2">Sel1 repeat family protein</fullName>
    </submittedName>
</protein>
<dbReference type="InterPro" id="IPR011990">
    <property type="entry name" value="TPR-like_helical_dom_sf"/>
</dbReference>
<dbReference type="Gene3D" id="1.25.40.10">
    <property type="entry name" value="Tetratricopeptide repeat domain"/>
    <property type="match status" value="2"/>
</dbReference>
<dbReference type="InterPro" id="IPR050767">
    <property type="entry name" value="Sel1_AlgK"/>
</dbReference>
<dbReference type="SUPFAM" id="SSF81901">
    <property type="entry name" value="HCP-like"/>
    <property type="match status" value="2"/>
</dbReference>
<evidence type="ECO:0000313" key="2">
    <source>
        <dbReference type="EMBL" id="MBF9234796.1"/>
    </source>
</evidence>
<dbReference type="RefSeq" id="WP_196272782.1">
    <property type="nucleotide sequence ID" value="NZ_JADQDO010000008.1"/>
</dbReference>
<evidence type="ECO:0000313" key="3">
    <source>
        <dbReference type="Proteomes" id="UP000599312"/>
    </source>
</evidence>
<dbReference type="EMBL" id="JADQDO010000008">
    <property type="protein sequence ID" value="MBF9234796.1"/>
    <property type="molecule type" value="Genomic_DNA"/>
</dbReference>
<dbReference type="Pfam" id="PF08238">
    <property type="entry name" value="Sel1"/>
    <property type="match status" value="6"/>
</dbReference>
<dbReference type="AlphaFoldDB" id="A0A931BP08"/>
<accession>A0A931BP08</accession>
<name>A0A931BP08_9HYPH</name>
<feature type="region of interest" description="Disordered" evidence="1">
    <location>
        <begin position="59"/>
        <end position="96"/>
    </location>
</feature>